<dbReference type="InterPro" id="IPR017972">
    <property type="entry name" value="Cyt_P450_CS"/>
</dbReference>
<comment type="function">
    <text evidence="8">Cytochromes P450 are a group of heme-thiolate monooxygenases. They oxidize a variety of structurally unrelated compounds, including steroids, fatty acids, and xenobiotics.</text>
</comment>
<evidence type="ECO:0000256" key="3">
    <source>
        <dbReference type="ARBA" id="ARBA00022617"/>
    </source>
</evidence>
<dbReference type="GO" id="GO:0070989">
    <property type="term" value="P:oxidative demethylation"/>
    <property type="evidence" value="ECO:0007669"/>
    <property type="project" value="TreeGrafter"/>
</dbReference>
<organism evidence="10 11">
    <name type="scientific">Pomacea canaliculata</name>
    <name type="common">Golden apple snail</name>
    <dbReference type="NCBI Taxonomy" id="400727"/>
    <lineage>
        <taxon>Eukaryota</taxon>
        <taxon>Metazoa</taxon>
        <taxon>Spiralia</taxon>
        <taxon>Lophotrochozoa</taxon>
        <taxon>Mollusca</taxon>
        <taxon>Gastropoda</taxon>
        <taxon>Caenogastropoda</taxon>
        <taxon>Architaenioglossa</taxon>
        <taxon>Ampullarioidea</taxon>
        <taxon>Ampullariidae</taxon>
        <taxon>Pomacea</taxon>
    </lineage>
</organism>
<comment type="caution">
    <text evidence="10">The sequence shown here is derived from an EMBL/GenBank/DDBJ whole genome shotgun (WGS) entry which is preliminary data.</text>
</comment>
<dbReference type="PANTHER" id="PTHR24302">
    <property type="entry name" value="CYTOCHROME P450 FAMILY 3"/>
    <property type="match status" value="1"/>
</dbReference>
<dbReference type="GO" id="GO:0005506">
    <property type="term" value="F:iron ion binding"/>
    <property type="evidence" value="ECO:0007669"/>
    <property type="project" value="InterPro"/>
</dbReference>
<dbReference type="AlphaFoldDB" id="A0A2T7NWZ5"/>
<keyword evidence="9" id="KW-1133">Transmembrane helix</keyword>
<evidence type="ECO:0000313" key="10">
    <source>
        <dbReference type="EMBL" id="PVD25683.1"/>
    </source>
</evidence>
<dbReference type="PRINTS" id="PR00463">
    <property type="entry name" value="EP450I"/>
</dbReference>
<evidence type="ECO:0008006" key="12">
    <source>
        <dbReference type="Google" id="ProtNLM"/>
    </source>
</evidence>
<gene>
    <name evidence="10" type="ORF">C0Q70_13342</name>
</gene>
<evidence type="ECO:0000256" key="8">
    <source>
        <dbReference type="ARBA" id="ARBA00043906"/>
    </source>
</evidence>
<dbReference type="GO" id="GO:0005789">
    <property type="term" value="C:endoplasmic reticulum membrane"/>
    <property type="evidence" value="ECO:0007669"/>
    <property type="project" value="UniProtKB-SubCell"/>
</dbReference>
<reference evidence="10 11" key="1">
    <citation type="submission" date="2018-04" db="EMBL/GenBank/DDBJ databases">
        <title>The genome of golden apple snail Pomacea canaliculata provides insight into stress tolerance and invasive adaptation.</title>
        <authorList>
            <person name="Liu C."/>
            <person name="Liu B."/>
            <person name="Ren Y."/>
            <person name="Zhang Y."/>
            <person name="Wang H."/>
            <person name="Li S."/>
            <person name="Jiang F."/>
            <person name="Yin L."/>
            <person name="Zhang G."/>
            <person name="Qian W."/>
            <person name="Fan W."/>
        </authorList>
    </citation>
    <scope>NUCLEOTIDE SEQUENCE [LARGE SCALE GENOMIC DNA]</scope>
    <source>
        <strain evidence="10">SZHN2017</strain>
        <tissue evidence="10">Muscle</tissue>
    </source>
</reference>
<dbReference type="PRINTS" id="PR00385">
    <property type="entry name" value="P450"/>
</dbReference>
<evidence type="ECO:0000256" key="1">
    <source>
        <dbReference type="ARBA" id="ARBA00001971"/>
    </source>
</evidence>
<proteinExistence type="inferred from homology"/>
<dbReference type="Pfam" id="PF00067">
    <property type="entry name" value="p450"/>
    <property type="match status" value="3"/>
</dbReference>
<comment type="similarity">
    <text evidence="2">Belongs to the cytochrome P450 family.</text>
</comment>
<dbReference type="GO" id="GO:0016712">
    <property type="term" value="F:oxidoreductase activity, acting on paired donors, with incorporation or reduction of molecular oxygen, reduced flavin or flavoprotein as one donor, and incorporation of one atom of oxygen"/>
    <property type="evidence" value="ECO:0007669"/>
    <property type="project" value="UniProtKB-EC"/>
</dbReference>
<dbReference type="SUPFAM" id="SSF48264">
    <property type="entry name" value="Cytochrome P450"/>
    <property type="match status" value="2"/>
</dbReference>
<sequence>MDMLGLLDIPYWLLLTVVVLAAIYLYTTWPYSTWSRLGIPGPKPQYFHGNSKEVIKKTMLKAVDDWKTQYGRVFGDAQASDVHEEVAKDAGVVKFVTGGTRPAVVDKGLFFVGGPAWKRIRTLMTPAFTSSKLKHMCHYIQRCSRILEEILVEKSRREEPIDVKAVFGAFTMDVIAGTAFGLETNSQTREDEPFVVNCRKFFGMTREEVAGQGFVILMAGYETTSTTLQFLTYNLALHQDVQQRVYEEIIDTIGDADPTYDNVGGLKYLDSVIHETLRLFPPVAIQGPRLPLHCLYEERSTGEHGRRLEFWDVTIPAGCGVDVPIHNIMHDPEFFDDPDKFRPDRFSEENRVRMNPILLELVFGYGPRQCIGMRLALIEIKFAVVYFLRRLRPQLPLSLTHWVNVTMLSTFSTCAPRVLGAPAPLATASSHEWVLLGTQRYGTWNHGFFTSLGIPGPKPLPFLGNAMDFERKFTGNIRPPIVSKGLFFTRGSTWKRLRRLMTPTFTGGKLKNGNVQHKYDTVVGQSDICSFSVFGAFTMDVITGTAFGLETNSQTQPAEPFINLLGIYERKKSGGCKLKQTTDLKKTMFPFLSPLIRALGKGILSGEESDFLFNSVYRMVDERRQAIGDEKHPCSLTPGMTREEVAGQGFSILIAGYETTATTLQYLTYNLAKNQDVQQRVYEEMRDEMGDEDPTYDNVGRLKYLDTVIHETLRLFPPVSFITRQSLETRTIKGVTIPAGVGVAIPIYSIMHDPDYFDEPDTFWPERFSEAESSKLPRILSELPFGYGPRQCIGMRLALLEIKFAAVHILRHFRLLPSEDTPDKIEFVASLLTSPTKPLKLRTELRE</sequence>
<keyword evidence="6" id="KW-0408">Iron</keyword>
<evidence type="ECO:0000256" key="5">
    <source>
        <dbReference type="ARBA" id="ARBA00023002"/>
    </source>
</evidence>
<evidence type="ECO:0000256" key="9">
    <source>
        <dbReference type="SAM" id="Phobius"/>
    </source>
</evidence>
<dbReference type="STRING" id="400727.A0A2T7NWZ5"/>
<dbReference type="GO" id="GO:0008202">
    <property type="term" value="P:steroid metabolic process"/>
    <property type="evidence" value="ECO:0007669"/>
    <property type="project" value="TreeGrafter"/>
</dbReference>
<dbReference type="EMBL" id="PZQS01000008">
    <property type="protein sequence ID" value="PVD25683.1"/>
    <property type="molecule type" value="Genomic_DNA"/>
</dbReference>
<keyword evidence="9" id="KW-0472">Membrane</keyword>
<dbReference type="InterPro" id="IPR050705">
    <property type="entry name" value="Cytochrome_P450_3A"/>
</dbReference>
<dbReference type="InterPro" id="IPR036396">
    <property type="entry name" value="Cyt_P450_sf"/>
</dbReference>
<dbReference type="GO" id="GO:0050649">
    <property type="term" value="F:testosterone 6-beta-hydroxylase activity"/>
    <property type="evidence" value="ECO:0007669"/>
    <property type="project" value="TreeGrafter"/>
</dbReference>
<keyword evidence="9" id="KW-0812">Transmembrane</keyword>
<dbReference type="Proteomes" id="UP000245119">
    <property type="component" value="Linkage Group LG8"/>
</dbReference>
<evidence type="ECO:0000256" key="6">
    <source>
        <dbReference type="ARBA" id="ARBA00023004"/>
    </source>
</evidence>
<dbReference type="FunFam" id="1.10.630.10:FF:000182">
    <property type="entry name" value="Cytochrome P450 3A4"/>
    <property type="match status" value="1"/>
</dbReference>
<dbReference type="InterPro" id="IPR002401">
    <property type="entry name" value="Cyt_P450_E_grp-I"/>
</dbReference>
<protein>
    <recommendedName>
        <fullName evidence="12">Cytochrome P450</fullName>
    </recommendedName>
</protein>
<comment type="cofactor">
    <cofactor evidence="1">
        <name>heme</name>
        <dbReference type="ChEBI" id="CHEBI:30413"/>
    </cofactor>
</comment>
<dbReference type="PANTHER" id="PTHR24302:SF15">
    <property type="entry name" value="FATTY-ACID PEROXYGENASE"/>
    <property type="match status" value="1"/>
</dbReference>
<keyword evidence="7" id="KW-0503">Monooxygenase</keyword>
<dbReference type="InterPro" id="IPR001128">
    <property type="entry name" value="Cyt_P450"/>
</dbReference>
<keyword evidence="5" id="KW-0560">Oxidoreductase</keyword>
<dbReference type="OrthoDB" id="1470350at2759"/>
<dbReference type="GO" id="GO:0020037">
    <property type="term" value="F:heme binding"/>
    <property type="evidence" value="ECO:0007669"/>
    <property type="project" value="InterPro"/>
</dbReference>
<dbReference type="PROSITE" id="PS00086">
    <property type="entry name" value="CYTOCHROME_P450"/>
    <property type="match status" value="2"/>
</dbReference>
<evidence type="ECO:0000313" key="11">
    <source>
        <dbReference type="Proteomes" id="UP000245119"/>
    </source>
</evidence>
<name>A0A2T7NWZ5_POMCA</name>
<keyword evidence="4" id="KW-0479">Metal-binding</keyword>
<keyword evidence="11" id="KW-1185">Reference proteome</keyword>
<accession>A0A2T7NWZ5</accession>
<evidence type="ECO:0000256" key="7">
    <source>
        <dbReference type="ARBA" id="ARBA00023033"/>
    </source>
</evidence>
<keyword evidence="3" id="KW-0349">Heme</keyword>
<dbReference type="Gene3D" id="1.10.630.10">
    <property type="entry name" value="Cytochrome P450"/>
    <property type="match status" value="3"/>
</dbReference>
<feature type="transmembrane region" description="Helical" evidence="9">
    <location>
        <begin position="12"/>
        <end position="29"/>
    </location>
</feature>
<evidence type="ECO:0000256" key="4">
    <source>
        <dbReference type="ARBA" id="ARBA00022723"/>
    </source>
</evidence>
<evidence type="ECO:0000256" key="2">
    <source>
        <dbReference type="ARBA" id="ARBA00010617"/>
    </source>
</evidence>